<name>A0ABX5ELC0_9BACL</name>
<accession>A0ABX5ELC0</accession>
<dbReference type="Proteomes" id="UP000238836">
    <property type="component" value="Unassembled WGS sequence"/>
</dbReference>
<evidence type="ECO:0008006" key="3">
    <source>
        <dbReference type="Google" id="ProtNLM"/>
    </source>
</evidence>
<evidence type="ECO:0000313" key="1">
    <source>
        <dbReference type="EMBL" id="PRZ12807.1"/>
    </source>
</evidence>
<dbReference type="EMBL" id="PVTZ01000011">
    <property type="protein sequence ID" value="PRZ12807.1"/>
    <property type="molecule type" value="Genomic_DNA"/>
</dbReference>
<organism evidence="1 2">
    <name type="scientific">Laceyella sediminis</name>
    <dbReference type="NCBI Taxonomy" id="573074"/>
    <lineage>
        <taxon>Bacteria</taxon>
        <taxon>Bacillati</taxon>
        <taxon>Bacillota</taxon>
        <taxon>Bacilli</taxon>
        <taxon>Bacillales</taxon>
        <taxon>Thermoactinomycetaceae</taxon>
        <taxon>Laceyella</taxon>
    </lineage>
</organism>
<comment type="caution">
    <text evidence="1">The sequence shown here is derived from an EMBL/GenBank/DDBJ whole genome shotgun (WGS) entry which is preliminary data.</text>
</comment>
<reference evidence="1 2" key="1">
    <citation type="submission" date="2018-03" db="EMBL/GenBank/DDBJ databases">
        <title>Genomic Encyclopedia of Archaeal and Bacterial Type Strains, Phase II (KMG-II): from individual species to whole genera.</title>
        <authorList>
            <person name="Goeker M."/>
        </authorList>
    </citation>
    <scope>NUCLEOTIDE SEQUENCE [LARGE SCALE GENOMIC DNA]</scope>
    <source>
        <strain evidence="1 2">RHA1</strain>
    </source>
</reference>
<gene>
    <name evidence="1" type="ORF">CLV36_11121</name>
</gene>
<keyword evidence="2" id="KW-1185">Reference proteome</keyword>
<dbReference type="RefSeq" id="WP_106342914.1">
    <property type="nucleotide sequence ID" value="NZ_PVTZ01000011.1"/>
</dbReference>
<dbReference type="SUPFAM" id="SSF56317">
    <property type="entry name" value="Carbon-nitrogen hydrolase"/>
    <property type="match status" value="1"/>
</dbReference>
<proteinExistence type="predicted"/>
<dbReference type="Gene3D" id="3.60.110.10">
    <property type="entry name" value="Carbon-nitrogen hydrolase"/>
    <property type="match status" value="1"/>
</dbReference>
<protein>
    <recommendedName>
        <fullName evidence="3">CN hydrolase domain-containing protein</fullName>
    </recommendedName>
</protein>
<dbReference type="InterPro" id="IPR036526">
    <property type="entry name" value="C-N_Hydrolase_sf"/>
</dbReference>
<evidence type="ECO:0000313" key="2">
    <source>
        <dbReference type="Proteomes" id="UP000238836"/>
    </source>
</evidence>
<sequence>MYAGTLQMDIIPKQKEANLNFIDSTLAQTAQRVDLLVLPKFFTTDIFFTTKEEFVALAEPIPHSPTCHRLAPRLARNFL</sequence>